<evidence type="ECO:0000256" key="13">
    <source>
        <dbReference type="SAM" id="Phobius"/>
    </source>
</evidence>
<feature type="transmembrane region" description="Helical" evidence="13">
    <location>
        <begin position="631"/>
        <end position="649"/>
    </location>
</feature>
<organism evidence="17 18">
    <name type="scientific">Triplophysa rosa</name>
    <name type="common">Cave loach</name>
    <dbReference type="NCBI Taxonomy" id="992332"/>
    <lineage>
        <taxon>Eukaryota</taxon>
        <taxon>Metazoa</taxon>
        <taxon>Chordata</taxon>
        <taxon>Craniata</taxon>
        <taxon>Vertebrata</taxon>
        <taxon>Euteleostomi</taxon>
        <taxon>Actinopterygii</taxon>
        <taxon>Neopterygii</taxon>
        <taxon>Teleostei</taxon>
        <taxon>Ostariophysi</taxon>
        <taxon>Cypriniformes</taxon>
        <taxon>Nemacheilidae</taxon>
        <taxon>Triplophysa</taxon>
    </lineage>
</organism>
<sequence>MSSTLHKNVTMALLIIVSVMPYNLSVDPCYNYTVLNDPRRSTNYSVDSLCDTGKWVGWYRLFLDVWSVRMPETCVDENKCGTTVPLWLRDGHPNVEDGVVSRNVCGHHLGNCCYFPPILIRVKACPDNYYVYEFVQTAVCNSAYCADVDSINKTYTNNTTVITTTEFRSSTATPMITTTGLIISLLTNCTGISCIQNLLDQIENITVLPLTDVTNLLDLVFNTSEKISNSSSGDPKKLVSEGIQVLKASEKLVSMLVKPTNTFDNVSFIRDSVEAQVFMVGPQVTLNKIPQLDTTHASMDIDLIGIAKNNNKTGSAAVAFMSFNTMENLLKAEFFNTSDDTSVKTMMSTVISATLPKTTNRQLTKPVNFTLKHIRELVSGGSVWCVYWNMTEWTVDGCCVLDTNSSYTVCSCVHLSTFALIMQTSSTPAEDDHLMEVLNLVAVSVGLVFNSLALLTFAFCRWKPGVNNVARINLCISLLSAHLLFFLTQHFLTHIRPLQVLCGVLSGFLHFLFLSCFVWMFIEAVLLYICVKNLSQISSRQRAVLSSRFLIVIGYVIALVVVGVSVGLVPDGYGSDECWIKVEKGFIWSFLGPVCVILAINSILFIRIIISLNSTLTKLNPEVSRMKQTKIMVFKTLAQFVVLGCPWILGFFTKDSKMMEILFLILNSQQGTFIFLIYCLLNNEVRQQYVKWMSALVPGLKSKTIKGAPKKR</sequence>
<dbReference type="InterPro" id="IPR046338">
    <property type="entry name" value="GAIN_dom_sf"/>
</dbReference>
<evidence type="ECO:0000256" key="5">
    <source>
        <dbReference type="ARBA" id="ARBA00022692"/>
    </source>
</evidence>
<evidence type="ECO:0000256" key="1">
    <source>
        <dbReference type="ARBA" id="ARBA00004651"/>
    </source>
</evidence>
<dbReference type="Pfam" id="PF01825">
    <property type="entry name" value="GPS"/>
    <property type="match status" value="1"/>
</dbReference>
<feature type="signal peptide" evidence="14">
    <location>
        <begin position="1"/>
        <end position="25"/>
    </location>
</feature>
<dbReference type="PROSITE" id="PS50221">
    <property type="entry name" value="GAIN_B"/>
    <property type="match status" value="1"/>
</dbReference>
<dbReference type="PRINTS" id="PR00249">
    <property type="entry name" value="GPCRSECRETIN"/>
</dbReference>
<feature type="transmembrane region" description="Helical" evidence="13">
    <location>
        <begin position="661"/>
        <end position="681"/>
    </location>
</feature>
<dbReference type="InterPro" id="IPR017981">
    <property type="entry name" value="GPCR_2-like_7TM"/>
</dbReference>
<feature type="domain" description="G-protein coupled receptors family 2 profile 2" evidence="16">
    <location>
        <begin position="435"/>
        <end position="682"/>
    </location>
</feature>
<feature type="domain" description="GAIN-B" evidence="15">
    <location>
        <begin position="276"/>
        <end position="428"/>
    </location>
</feature>
<evidence type="ECO:0000256" key="9">
    <source>
        <dbReference type="ARBA" id="ARBA00022989"/>
    </source>
</evidence>
<comment type="subcellular location">
    <subcellularLocation>
        <location evidence="1">Cell membrane</location>
        <topology evidence="1">Multi-pass membrane protein</topology>
    </subcellularLocation>
</comment>
<dbReference type="PROSITE" id="PS50261">
    <property type="entry name" value="G_PROTEIN_RECEP_F2_4"/>
    <property type="match status" value="1"/>
</dbReference>
<dbReference type="Pfam" id="PF00002">
    <property type="entry name" value="7tm_2"/>
    <property type="match status" value="1"/>
</dbReference>
<comment type="similarity">
    <text evidence="2">Belongs to the G-protein coupled receptor 2 family. Adhesion G-protein coupled receptor (ADGR) subfamily.</text>
</comment>
<accession>A0A9W7WYZ1</accession>
<protein>
    <submittedName>
        <fullName evidence="17">EGF-like module-containing mucin-like hormone receptor-like 3</fullName>
    </submittedName>
</protein>
<feature type="transmembrane region" description="Helical" evidence="13">
    <location>
        <begin position="586"/>
        <end position="610"/>
    </location>
</feature>
<dbReference type="InterPro" id="IPR057244">
    <property type="entry name" value="GAIN_B"/>
</dbReference>
<evidence type="ECO:0000256" key="8">
    <source>
        <dbReference type="ARBA" id="ARBA00022837"/>
    </source>
</evidence>
<reference evidence="17" key="1">
    <citation type="submission" date="2021-02" db="EMBL/GenBank/DDBJ databases">
        <title>Comparative genomics reveals that relaxation of natural selection precedes convergent phenotypic evolution of cavefish.</title>
        <authorList>
            <person name="Peng Z."/>
        </authorList>
    </citation>
    <scope>NUCLEOTIDE SEQUENCE</scope>
    <source>
        <tissue evidence="17">Muscle</tissue>
    </source>
</reference>
<gene>
    <name evidence="17" type="ORF">IRJ41_009859</name>
</gene>
<dbReference type="GO" id="GO:0007189">
    <property type="term" value="P:adenylate cyclase-activating G protein-coupled receptor signaling pathway"/>
    <property type="evidence" value="ECO:0007669"/>
    <property type="project" value="TreeGrafter"/>
</dbReference>
<feature type="transmembrane region" description="Helical" evidence="13">
    <location>
        <begin position="437"/>
        <end position="460"/>
    </location>
</feature>
<dbReference type="SUPFAM" id="SSF81321">
    <property type="entry name" value="Family A G protein-coupled receptor-like"/>
    <property type="match status" value="1"/>
</dbReference>
<evidence type="ECO:0000256" key="10">
    <source>
        <dbReference type="ARBA" id="ARBA00023136"/>
    </source>
</evidence>
<keyword evidence="10 13" id="KW-0472">Membrane</keyword>
<proteinExistence type="inferred from homology"/>
<evidence type="ECO:0000259" key="15">
    <source>
        <dbReference type="PROSITE" id="PS50221"/>
    </source>
</evidence>
<dbReference type="InterPro" id="IPR000832">
    <property type="entry name" value="GPCR_2_secretin-like"/>
</dbReference>
<dbReference type="Proteomes" id="UP001059041">
    <property type="component" value="Linkage Group LG4"/>
</dbReference>
<dbReference type="Pfam" id="PF23283">
    <property type="entry name" value="D8C_UMOD"/>
    <property type="match status" value="1"/>
</dbReference>
<evidence type="ECO:0000256" key="6">
    <source>
        <dbReference type="ARBA" id="ARBA00022729"/>
    </source>
</evidence>
<keyword evidence="4" id="KW-0245">EGF-like domain</keyword>
<dbReference type="InterPro" id="IPR000203">
    <property type="entry name" value="GPS"/>
</dbReference>
<dbReference type="InterPro" id="IPR001740">
    <property type="entry name" value="GPCR_2_EMR1-like_rcpt"/>
</dbReference>
<dbReference type="GO" id="GO:0004930">
    <property type="term" value="F:G protein-coupled receptor activity"/>
    <property type="evidence" value="ECO:0007669"/>
    <property type="project" value="InterPro"/>
</dbReference>
<keyword evidence="5 13" id="KW-0812">Transmembrane</keyword>
<dbReference type="InterPro" id="IPR057774">
    <property type="entry name" value="D8C_UMOD/GP2/OIT3-like"/>
</dbReference>
<dbReference type="PRINTS" id="PR01128">
    <property type="entry name" value="EMR1HORMONER"/>
</dbReference>
<dbReference type="Gene3D" id="1.20.1070.10">
    <property type="entry name" value="Rhodopsin 7-helix transmembrane proteins"/>
    <property type="match status" value="1"/>
</dbReference>
<evidence type="ECO:0000256" key="2">
    <source>
        <dbReference type="ARBA" id="ARBA00007343"/>
    </source>
</evidence>
<evidence type="ECO:0000256" key="7">
    <source>
        <dbReference type="ARBA" id="ARBA00022737"/>
    </source>
</evidence>
<dbReference type="GO" id="GO:0005886">
    <property type="term" value="C:plasma membrane"/>
    <property type="evidence" value="ECO:0007669"/>
    <property type="project" value="UniProtKB-SubCell"/>
</dbReference>
<evidence type="ECO:0000256" key="14">
    <source>
        <dbReference type="SAM" id="SignalP"/>
    </source>
</evidence>
<evidence type="ECO:0000256" key="3">
    <source>
        <dbReference type="ARBA" id="ARBA00022475"/>
    </source>
</evidence>
<dbReference type="FunFam" id="1.20.1070.10:FF:000054">
    <property type="entry name" value="Adhesion G protein-coupled receptor E3"/>
    <property type="match status" value="1"/>
</dbReference>
<keyword evidence="3" id="KW-1003">Cell membrane</keyword>
<dbReference type="SMART" id="SM00303">
    <property type="entry name" value="GPS"/>
    <property type="match status" value="1"/>
</dbReference>
<evidence type="ECO:0000256" key="12">
    <source>
        <dbReference type="ARBA" id="ARBA00023180"/>
    </source>
</evidence>
<dbReference type="EMBL" id="JAFHDT010000004">
    <property type="protein sequence ID" value="KAI7811057.1"/>
    <property type="molecule type" value="Genomic_DNA"/>
</dbReference>
<evidence type="ECO:0000313" key="18">
    <source>
        <dbReference type="Proteomes" id="UP001059041"/>
    </source>
</evidence>
<feature type="chain" id="PRO_5040921925" evidence="14">
    <location>
        <begin position="26"/>
        <end position="712"/>
    </location>
</feature>
<keyword evidence="18" id="KW-1185">Reference proteome</keyword>
<dbReference type="PANTHER" id="PTHR12011">
    <property type="entry name" value="ADHESION G-PROTEIN COUPLED RECEPTOR"/>
    <property type="match status" value="1"/>
</dbReference>
<keyword evidence="17" id="KW-0675">Receptor</keyword>
<dbReference type="AlphaFoldDB" id="A0A9W7WYZ1"/>
<keyword evidence="12" id="KW-0325">Glycoprotein</keyword>
<keyword evidence="11" id="KW-1015">Disulfide bond</keyword>
<feature type="transmembrane region" description="Helical" evidence="13">
    <location>
        <begin position="472"/>
        <end position="492"/>
    </location>
</feature>
<evidence type="ECO:0000256" key="4">
    <source>
        <dbReference type="ARBA" id="ARBA00022536"/>
    </source>
</evidence>
<keyword evidence="6 14" id="KW-0732">Signal</keyword>
<keyword evidence="8" id="KW-0106">Calcium</keyword>
<evidence type="ECO:0000256" key="11">
    <source>
        <dbReference type="ARBA" id="ARBA00023157"/>
    </source>
</evidence>
<comment type="caution">
    <text evidence="17">The sequence shown here is derived from an EMBL/GenBank/DDBJ whole genome shotgun (WGS) entry which is preliminary data.</text>
</comment>
<evidence type="ECO:0000259" key="16">
    <source>
        <dbReference type="PROSITE" id="PS50261"/>
    </source>
</evidence>
<name>A0A9W7WYZ1_TRIRA</name>
<feature type="transmembrane region" description="Helical" evidence="13">
    <location>
        <begin position="498"/>
        <end position="531"/>
    </location>
</feature>
<feature type="transmembrane region" description="Helical" evidence="13">
    <location>
        <begin position="543"/>
        <end position="566"/>
    </location>
</feature>
<keyword evidence="9 13" id="KW-1133">Transmembrane helix</keyword>
<dbReference type="Gene3D" id="2.60.220.50">
    <property type="match status" value="1"/>
</dbReference>
<dbReference type="GO" id="GO:0007166">
    <property type="term" value="P:cell surface receptor signaling pathway"/>
    <property type="evidence" value="ECO:0007669"/>
    <property type="project" value="InterPro"/>
</dbReference>
<evidence type="ECO:0000313" key="17">
    <source>
        <dbReference type="EMBL" id="KAI7811057.1"/>
    </source>
</evidence>
<dbReference type="PANTHER" id="PTHR12011:SF469">
    <property type="entry name" value="ADHESION G PROTEIN-COUPLED RECEPTOR E1-RELATED"/>
    <property type="match status" value="1"/>
</dbReference>
<keyword evidence="7" id="KW-0677">Repeat</keyword>